<accession>A0A1L0C3X9</accession>
<reference evidence="1 2" key="1">
    <citation type="submission" date="2016-10" db="EMBL/GenBank/DDBJ databases">
        <authorList>
            <person name="de Groot N.N."/>
        </authorList>
    </citation>
    <scope>NUCLEOTIDE SEQUENCE [LARGE SCALE GENOMIC DNA]</scope>
    <source>
        <strain evidence="1 2">PYCC 4715</strain>
    </source>
</reference>
<gene>
    <name evidence="1" type="ORF">SAMEA4029009_CIC11G00000001287</name>
</gene>
<organism evidence="1 2">
    <name type="scientific">Sungouiella intermedia</name>
    <dbReference type="NCBI Taxonomy" id="45354"/>
    <lineage>
        <taxon>Eukaryota</taxon>
        <taxon>Fungi</taxon>
        <taxon>Dikarya</taxon>
        <taxon>Ascomycota</taxon>
        <taxon>Saccharomycotina</taxon>
        <taxon>Pichiomycetes</taxon>
        <taxon>Metschnikowiaceae</taxon>
        <taxon>Sungouiella</taxon>
    </lineage>
</organism>
<evidence type="ECO:0000313" key="1">
    <source>
        <dbReference type="EMBL" id="SGZ58305.1"/>
    </source>
</evidence>
<dbReference type="AlphaFoldDB" id="A0A1L0C3X9"/>
<evidence type="ECO:0000313" key="2">
    <source>
        <dbReference type="Proteomes" id="UP000182259"/>
    </source>
</evidence>
<protein>
    <submittedName>
        <fullName evidence="1">CIC11C00000001287</fullName>
    </submittedName>
</protein>
<name>A0A1L0C3X9_9ASCO</name>
<dbReference type="EMBL" id="LT635769">
    <property type="protein sequence ID" value="SGZ58305.1"/>
    <property type="molecule type" value="Genomic_DNA"/>
</dbReference>
<sequence length="82" mass="9125">MLSPLTTFNMGGSMVTLLARKQYLPSRMAGSFGVRVFTEPFNVQFSPIVQLSEIEMLLAPLMAARRDMRLPVAVSIQSSMKM</sequence>
<proteinExistence type="predicted"/>
<dbReference type="Proteomes" id="UP000182259">
    <property type="component" value="Chromosome VI"/>
</dbReference>